<gene>
    <name evidence="2" type="ORF">BO99DRAFT_429285</name>
</gene>
<dbReference type="AlphaFoldDB" id="A0A2V5HKW9"/>
<protein>
    <submittedName>
        <fullName evidence="2">Uncharacterized protein</fullName>
    </submittedName>
</protein>
<proteinExistence type="predicted"/>
<accession>A0A2V5HKW9</accession>
<reference evidence="2 3" key="1">
    <citation type="submission" date="2018-02" db="EMBL/GenBank/DDBJ databases">
        <title>The genomes of Aspergillus section Nigri reveals drivers in fungal speciation.</title>
        <authorList>
            <consortium name="DOE Joint Genome Institute"/>
            <person name="Vesth T.C."/>
            <person name="Nybo J."/>
            <person name="Theobald S."/>
            <person name="Brandl J."/>
            <person name="Frisvad J.C."/>
            <person name="Nielsen K.F."/>
            <person name="Lyhne E.K."/>
            <person name="Kogle M.E."/>
            <person name="Kuo A."/>
            <person name="Riley R."/>
            <person name="Clum A."/>
            <person name="Nolan M."/>
            <person name="Lipzen A."/>
            <person name="Salamov A."/>
            <person name="Henrissat B."/>
            <person name="Wiebenga A."/>
            <person name="De vries R.P."/>
            <person name="Grigoriev I.V."/>
            <person name="Mortensen U.H."/>
            <person name="Andersen M.R."/>
            <person name="Baker S.E."/>
        </authorList>
    </citation>
    <scope>NUCLEOTIDE SEQUENCE [LARGE SCALE GENOMIC DNA]</scope>
    <source>
        <strain evidence="2 3">CBS 115571</strain>
    </source>
</reference>
<sequence length="513" mass="60260">MAKPYETGAGVYFWGPYDGWMQEQCPIKPNAEHKKVRSMAAAASTSMLEGSWGKKKQEEEEEEEEEEEKGKPPFVYHGQEVSLAFISEIVNLLEKNNISLHVINDAMWRFYGCQNRINTIDLVIPAAYLEDAVKVLRAAKFDDDHPRCIGHLEVTMKETNEHNRSGKCRTQETPFIGAPCPYLWNLRARWLDAWWVPDHVFHLQPAPGQERHVDLNLFCHEEYFFHLPLPGSTRGSYYEQAQTPIYLDSTDVALEREVEEPYAVKLLYPARMVEALVRLSFQDRYLYSHLSQRLSEGHGWTEWDRTLLDIFCSITGRTGEEEARRQVRAPWPRLMVNKALVEVDDDHLEEALLTLKGLKPHWFRLKDFHPLFQEYLQALFLARGNGGPCKPSPPQLELRQDQERPSPYPREWLEHCPIREDFQHCTAFPVLNDFAWRFKEAGFFPRASPFYREKTTRAIRALNHPQPPISPDEGFFQRPGWWQHDEHISVERQRYAKQHARTDPWSRHYRPWP</sequence>
<evidence type="ECO:0000313" key="3">
    <source>
        <dbReference type="Proteomes" id="UP000249829"/>
    </source>
</evidence>
<dbReference type="Proteomes" id="UP000249829">
    <property type="component" value="Unassembled WGS sequence"/>
</dbReference>
<organism evidence="2 3">
    <name type="scientific">Aspergillus violaceofuscus (strain CBS 115571)</name>
    <dbReference type="NCBI Taxonomy" id="1450538"/>
    <lineage>
        <taxon>Eukaryota</taxon>
        <taxon>Fungi</taxon>
        <taxon>Dikarya</taxon>
        <taxon>Ascomycota</taxon>
        <taxon>Pezizomycotina</taxon>
        <taxon>Eurotiomycetes</taxon>
        <taxon>Eurotiomycetidae</taxon>
        <taxon>Eurotiales</taxon>
        <taxon>Aspergillaceae</taxon>
        <taxon>Aspergillus</taxon>
    </lineage>
</organism>
<evidence type="ECO:0000313" key="2">
    <source>
        <dbReference type="EMBL" id="PYI23172.1"/>
    </source>
</evidence>
<name>A0A2V5HKW9_ASPV1</name>
<dbReference type="CDD" id="cd04868">
    <property type="entry name" value="ACT_AK-like"/>
    <property type="match status" value="1"/>
</dbReference>
<dbReference type="EMBL" id="KZ825107">
    <property type="protein sequence ID" value="PYI23172.1"/>
    <property type="molecule type" value="Genomic_DNA"/>
</dbReference>
<feature type="region of interest" description="Disordered" evidence="1">
    <location>
        <begin position="39"/>
        <end position="73"/>
    </location>
</feature>
<evidence type="ECO:0000256" key="1">
    <source>
        <dbReference type="SAM" id="MobiDB-lite"/>
    </source>
</evidence>
<keyword evidence="3" id="KW-1185">Reference proteome</keyword>